<evidence type="ECO:0000313" key="2">
    <source>
        <dbReference type="EMBL" id="QNT98190.1"/>
    </source>
</evidence>
<sequence length="366" mass="38562">MTRRAFRPQRSDGPEGSTPRSARPAHGGRCASPHWHTGHPTVRPGDARPAERLLRSTTVAPAAYPALLHAARVLLHNGVPDGAAAWCARLHPQAQTPAWAAAFRTLRAEALLQLGDLAAAGHEAAAARDAMGNRCASLHLWPTAVHAEVLITLGRFGEAAARLDRAEADSGRSCLPLLRARGRLQLATHRRQEALGTFLAAARLARRRGCGRLPYVPWRIDIAEALLCCGRPGQARALLTEELAVPAGGPRHRAVTLRLLAATDTPDQRVRTLAAAVGEARRCKDRVELARGLAASADALDALGDTTGTAFLRRAADLAADCGLPSAAFTSATPAEPARTRPTRGRTKPVGSAYAVSSAATSPMPG</sequence>
<keyword evidence="2" id="KW-0614">Plasmid</keyword>
<protein>
    <submittedName>
        <fullName evidence="2">Uncharacterized protein</fullName>
    </submittedName>
</protein>
<geneLocation type="plasmid" evidence="2 3">
    <name>pSGRIFU1</name>
</geneLocation>
<organism evidence="2 3">
    <name type="scientific">Streptomyces griseofuscus</name>
    <dbReference type="NCBI Taxonomy" id="146922"/>
    <lineage>
        <taxon>Bacteria</taxon>
        <taxon>Bacillati</taxon>
        <taxon>Actinomycetota</taxon>
        <taxon>Actinomycetes</taxon>
        <taxon>Kitasatosporales</taxon>
        <taxon>Streptomycetaceae</taxon>
        <taxon>Streptomyces</taxon>
    </lineage>
</organism>
<dbReference type="GeneID" id="91467448"/>
<dbReference type="InterPro" id="IPR011990">
    <property type="entry name" value="TPR-like_helical_dom_sf"/>
</dbReference>
<dbReference type="EMBL" id="CP051007">
    <property type="protein sequence ID" value="QNT98190.1"/>
    <property type="molecule type" value="Genomic_DNA"/>
</dbReference>
<dbReference type="SUPFAM" id="SSF48452">
    <property type="entry name" value="TPR-like"/>
    <property type="match status" value="1"/>
</dbReference>
<name>A0A7H1QD10_9ACTN</name>
<dbReference type="AlphaFoldDB" id="A0A7H1QD10"/>
<proteinExistence type="predicted"/>
<feature type="region of interest" description="Disordered" evidence="1">
    <location>
        <begin position="1"/>
        <end position="47"/>
    </location>
</feature>
<dbReference type="Proteomes" id="UP000516422">
    <property type="component" value="Plasmid pSGRIFU1"/>
</dbReference>
<evidence type="ECO:0000313" key="3">
    <source>
        <dbReference type="Proteomes" id="UP000516422"/>
    </source>
</evidence>
<reference evidence="2 3" key="1">
    <citation type="submission" date="2020-04" db="EMBL/GenBank/DDBJ databases">
        <title>Characterization and engineering of Streptomyces griseofuscus DSM40191 as a potential heterologous host for expression of BGCs.</title>
        <authorList>
            <person name="Gren T."/>
            <person name="Whitford C.M."/>
            <person name="Mohite O.S."/>
            <person name="Joergensen T.S."/>
            <person name="Nielsen J.B."/>
            <person name="Lee S.Y."/>
            <person name="Weber T."/>
        </authorList>
    </citation>
    <scope>NUCLEOTIDE SEQUENCE [LARGE SCALE GENOMIC DNA]</scope>
    <source>
        <strain evidence="2 3">DSM 40191</strain>
        <plasmid evidence="2 3">pSGRIFU1</plasmid>
    </source>
</reference>
<dbReference type="KEGG" id="sgf:HEP81_07962"/>
<feature type="region of interest" description="Disordered" evidence="1">
    <location>
        <begin position="329"/>
        <end position="366"/>
    </location>
</feature>
<accession>A0A7H1QD10</accession>
<gene>
    <name evidence="2" type="ORF">HEP81_07962</name>
</gene>
<evidence type="ECO:0000256" key="1">
    <source>
        <dbReference type="SAM" id="MobiDB-lite"/>
    </source>
</evidence>
<dbReference type="Gene3D" id="1.25.40.10">
    <property type="entry name" value="Tetratricopeptide repeat domain"/>
    <property type="match status" value="1"/>
</dbReference>
<dbReference type="RefSeq" id="WP_157854507.1">
    <property type="nucleotide sequence ID" value="NZ_CP051007.1"/>
</dbReference>